<feature type="domain" description="Histone RNA hairpin-binding protein RNA-binding" evidence="4">
    <location>
        <begin position="379"/>
        <end position="444"/>
    </location>
</feature>
<dbReference type="PANTHER" id="PTHR17408">
    <property type="entry name" value="HISTONE RNA HAIRPIN-BINDING PROTEIN"/>
    <property type="match status" value="1"/>
</dbReference>
<dbReference type="FunFam" id="1.10.8.1120:FF:000001">
    <property type="entry name" value="Histone RNA hairpin-binding protein-like"/>
    <property type="match status" value="1"/>
</dbReference>
<feature type="compositionally biased region" description="Low complexity" evidence="3">
    <location>
        <begin position="257"/>
        <end position="281"/>
    </location>
</feature>
<feature type="region of interest" description="Disordered" evidence="3">
    <location>
        <begin position="257"/>
        <end position="331"/>
    </location>
</feature>
<dbReference type="InterPro" id="IPR038294">
    <property type="entry name" value="SLBP_RNA_bind_sf"/>
</dbReference>
<feature type="compositionally biased region" description="Basic and acidic residues" evidence="3">
    <location>
        <begin position="370"/>
        <end position="382"/>
    </location>
</feature>
<dbReference type="GO" id="GO:0003729">
    <property type="term" value="F:mRNA binding"/>
    <property type="evidence" value="ECO:0007669"/>
    <property type="project" value="InterPro"/>
</dbReference>
<feature type="compositionally biased region" description="Low complexity" evidence="3">
    <location>
        <begin position="1"/>
        <end position="20"/>
    </location>
</feature>
<evidence type="ECO:0000259" key="4">
    <source>
        <dbReference type="Pfam" id="PF15247"/>
    </source>
</evidence>
<dbReference type="PANTHER" id="PTHR17408:SF0">
    <property type="entry name" value="HISTONE RNA HAIRPIN-BINDING PROTEIN"/>
    <property type="match status" value="1"/>
</dbReference>
<dbReference type="EMBL" id="JAVFKY010000004">
    <property type="protein sequence ID" value="KAK5578013.1"/>
    <property type="molecule type" value="Genomic_DNA"/>
</dbReference>
<sequence length="481" mass="52665">MSSSTIITPITTTNNTSSTSGIQNPKTNRTLFKNIKNNLPNTPNNAPIKKNSVGIIGNGPIVNNNKNNNGIKDNNKKINSNNGGVNVGKKNILFTPSKTSMVSKQTSSLMLAENEYDIEAIKKELKSMDISTGGISPLSSPLRESSPISTIDLESVATTTPTKITDAFVAASSNNIVNRYTVDVLLSFKSANTKRPIEIDIVENHQKEIVVPLSLPTTPYNNNSNNNNNNNNTANGQKYPIFSPQISPFKIAYTQSSSTKTNNITPTKKTNSNITTPLSNTHSHHHNNYTNSKSSTKKQNPIPFSLNTATPNQKNTTPSKKSTTAITPKSNKKVNDVAAAFAAVANATTESQAVAVVDGDSNPTAPTTESPKKTPLRETDPKRLAARQRQIDIGKMTAGYKNYIVLVPKSKRKPTDPKTPNKNQVCSKRSWDGQIKKWRRQLHENYDWTGIPFNEKEVEASNNESEESTLEIEMNKLEISE</sequence>
<dbReference type="GO" id="GO:0071207">
    <property type="term" value="F:histone pre-mRNA stem-loop binding"/>
    <property type="evidence" value="ECO:0007669"/>
    <property type="project" value="TreeGrafter"/>
</dbReference>
<dbReference type="InterPro" id="IPR029344">
    <property type="entry name" value="SLBP_RNA_bind"/>
</dbReference>
<feature type="region of interest" description="Disordered" evidence="3">
    <location>
        <begin position="1"/>
        <end position="25"/>
    </location>
</feature>
<feature type="compositionally biased region" description="Low complexity" evidence="3">
    <location>
        <begin position="288"/>
        <end position="298"/>
    </location>
</feature>
<comment type="caution">
    <text evidence="5">The sequence shown here is derived from an EMBL/GenBank/DDBJ whole genome shotgun (WGS) entry which is preliminary data.</text>
</comment>
<evidence type="ECO:0000256" key="3">
    <source>
        <dbReference type="SAM" id="MobiDB-lite"/>
    </source>
</evidence>
<feature type="compositionally biased region" description="Polar residues" evidence="3">
    <location>
        <begin position="305"/>
        <end position="329"/>
    </location>
</feature>
<feature type="region of interest" description="Disordered" evidence="3">
    <location>
        <begin position="458"/>
        <end position="481"/>
    </location>
</feature>
<name>A0AAN7UAW2_9MYCE</name>
<organism evidence="5 6">
    <name type="scientific">Dictyostelium firmibasis</name>
    <dbReference type="NCBI Taxonomy" id="79012"/>
    <lineage>
        <taxon>Eukaryota</taxon>
        <taxon>Amoebozoa</taxon>
        <taxon>Evosea</taxon>
        <taxon>Eumycetozoa</taxon>
        <taxon>Dictyostelia</taxon>
        <taxon>Dictyosteliales</taxon>
        <taxon>Dictyosteliaceae</taxon>
        <taxon>Dictyostelium</taxon>
    </lineage>
</organism>
<keyword evidence="2" id="KW-0694">RNA-binding</keyword>
<evidence type="ECO:0000313" key="6">
    <source>
        <dbReference type="Proteomes" id="UP001344447"/>
    </source>
</evidence>
<evidence type="ECO:0000313" key="5">
    <source>
        <dbReference type="EMBL" id="KAK5578013.1"/>
    </source>
</evidence>
<comment type="similarity">
    <text evidence="1">Belongs to the SLBP family.</text>
</comment>
<proteinExistence type="inferred from homology"/>
<dbReference type="GO" id="GO:0006398">
    <property type="term" value="P:mRNA 3'-end processing by stem-loop binding and cleavage"/>
    <property type="evidence" value="ECO:0007669"/>
    <property type="project" value="TreeGrafter"/>
</dbReference>
<keyword evidence="6" id="KW-1185">Reference proteome</keyword>
<dbReference type="Proteomes" id="UP001344447">
    <property type="component" value="Unassembled WGS sequence"/>
</dbReference>
<feature type="region of interest" description="Disordered" evidence="3">
    <location>
        <begin position="217"/>
        <end position="240"/>
    </location>
</feature>
<accession>A0AAN7UAW2</accession>
<gene>
    <name evidence="5" type="ORF">RB653_002963</name>
</gene>
<evidence type="ECO:0000256" key="1">
    <source>
        <dbReference type="ARBA" id="ARBA00006151"/>
    </source>
</evidence>
<reference evidence="5 6" key="1">
    <citation type="submission" date="2023-11" db="EMBL/GenBank/DDBJ databases">
        <title>Dfirmibasis_genome.</title>
        <authorList>
            <person name="Edelbroek B."/>
            <person name="Kjellin J."/>
            <person name="Jerlstrom-Hultqvist J."/>
            <person name="Soderbom F."/>
        </authorList>
    </citation>
    <scope>NUCLEOTIDE SEQUENCE [LARGE SCALE GENOMIC DNA]</scope>
    <source>
        <strain evidence="5 6">TNS-C-14</strain>
    </source>
</reference>
<dbReference type="Gene3D" id="1.10.8.1120">
    <property type="entry name" value="Histone RNA hairpin-binding protein RNA-binding domain"/>
    <property type="match status" value="1"/>
</dbReference>
<feature type="compositionally biased region" description="Low complexity" evidence="3">
    <location>
        <begin position="221"/>
        <end position="232"/>
    </location>
</feature>
<dbReference type="GO" id="GO:0051028">
    <property type="term" value="P:mRNA transport"/>
    <property type="evidence" value="ECO:0007669"/>
    <property type="project" value="TreeGrafter"/>
</dbReference>
<evidence type="ECO:0000256" key="2">
    <source>
        <dbReference type="ARBA" id="ARBA00022884"/>
    </source>
</evidence>
<dbReference type="GO" id="GO:0005737">
    <property type="term" value="C:cytoplasm"/>
    <property type="evidence" value="ECO:0007669"/>
    <property type="project" value="TreeGrafter"/>
</dbReference>
<dbReference type="AlphaFoldDB" id="A0AAN7UAW2"/>
<dbReference type="GO" id="GO:0071204">
    <property type="term" value="C:histone pre-mRNA 3'end processing complex"/>
    <property type="evidence" value="ECO:0007669"/>
    <property type="project" value="TreeGrafter"/>
</dbReference>
<dbReference type="Pfam" id="PF15247">
    <property type="entry name" value="SLBP_RNA_bind"/>
    <property type="match status" value="1"/>
</dbReference>
<feature type="region of interest" description="Disordered" evidence="3">
    <location>
        <begin position="355"/>
        <end position="382"/>
    </location>
</feature>
<dbReference type="InterPro" id="IPR026502">
    <property type="entry name" value="SLBP1/SLBP2"/>
</dbReference>
<protein>
    <recommendedName>
        <fullName evidence="4">Histone RNA hairpin-binding protein RNA-binding domain-containing protein</fullName>
    </recommendedName>
</protein>